<dbReference type="InterPro" id="IPR022414">
    <property type="entry name" value="ATP-guanido_PTrfase_cat"/>
</dbReference>
<keyword evidence="1 5" id="KW-0808">Transferase</keyword>
<reference evidence="7" key="1">
    <citation type="journal article" date="2021" name="PeerJ">
        <title>Extensive microbial diversity within the chicken gut microbiome revealed by metagenomics and culture.</title>
        <authorList>
            <person name="Gilroy R."/>
            <person name="Ravi A."/>
            <person name="Getino M."/>
            <person name="Pursley I."/>
            <person name="Horton D.L."/>
            <person name="Alikhan N.F."/>
            <person name="Baker D."/>
            <person name="Gharbi K."/>
            <person name="Hall N."/>
            <person name="Watson M."/>
            <person name="Adriaenssens E.M."/>
            <person name="Foster-Nyarko E."/>
            <person name="Jarju S."/>
            <person name="Secka A."/>
            <person name="Antonio M."/>
            <person name="Oren A."/>
            <person name="Chaudhuri R.R."/>
            <person name="La Ragione R."/>
            <person name="Hildebrand F."/>
            <person name="Pallen M.J."/>
        </authorList>
    </citation>
    <scope>NUCLEOTIDE SEQUENCE</scope>
    <source>
        <strain evidence="7">14975</strain>
    </source>
</reference>
<evidence type="ECO:0000256" key="3">
    <source>
        <dbReference type="ARBA" id="ARBA00022777"/>
    </source>
</evidence>
<evidence type="ECO:0000256" key="1">
    <source>
        <dbReference type="ARBA" id="ARBA00022679"/>
    </source>
</evidence>
<dbReference type="PANTHER" id="PTHR11547:SF38">
    <property type="entry name" value="ARGININE KINASE 1-RELATED"/>
    <property type="match status" value="1"/>
</dbReference>
<dbReference type="SUPFAM" id="SSF55931">
    <property type="entry name" value="Glutamine synthetase/guanido kinase"/>
    <property type="match status" value="1"/>
</dbReference>
<evidence type="ECO:0000256" key="5">
    <source>
        <dbReference type="PROSITE-ProRule" id="PRU00843"/>
    </source>
</evidence>
<feature type="binding site" evidence="5">
    <location>
        <begin position="210"/>
        <end position="215"/>
    </location>
    <ligand>
        <name>ATP</name>
        <dbReference type="ChEBI" id="CHEBI:30616"/>
    </ligand>
</feature>
<protein>
    <recommendedName>
        <fullName evidence="6">Phosphagen kinase C-terminal domain-containing protein</fullName>
    </recommendedName>
</protein>
<evidence type="ECO:0000259" key="6">
    <source>
        <dbReference type="PROSITE" id="PS51510"/>
    </source>
</evidence>
<gene>
    <name evidence="7" type="ORF">H9862_03375</name>
</gene>
<dbReference type="InterPro" id="IPR000749">
    <property type="entry name" value="ATP-guanido_PTrfase"/>
</dbReference>
<evidence type="ECO:0000313" key="8">
    <source>
        <dbReference type="Proteomes" id="UP000823964"/>
    </source>
</evidence>
<dbReference type="PANTHER" id="PTHR11547">
    <property type="entry name" value="ARGININE OR CREATINE KINASE"/>
    <property type="match status" value="1"/>
</dbReference>
<dbReference type="Proteomes" id="UP000823964">
    <property type="component" value="Unassembled WGS sequence"/>
</dbReference>
<dbReference type="GO" id="GO:0004111">
    <property type="term" value="F:creatine kinase activity"/>
    <property type="evidence" value="ECO:0007669"/>
    <property type="project" value="InterPro"/>
</dbReference>
<feature type="binding site" evidence="5">
    <location>
        <begin position="31"/>
        <end position="35"/>
    </location>
    <ligand>
        <name>ATP</name>
        <dbReference type="ChEBI" id="CHEBI:30616"/>
    </ligand>
</feature>
<feature type="binding site" evidence="5">
    <location>
        <begin position="179"/>
        <end position="183"/>
    </location>
    <ligand>
        <name>ATP</name>
        <dbReference type="ChEBI" id="CHEBI:30616"/>
    </ligand>
</feature>
<dbReference type="PROSITE" id="PS51510">
    <property type="entry name" value="PHOSPHAGEN_KINASE_C"/>
    <property type="match status" value="1"/>
</dbReference>
<evidence type="ECO:0000256" key="4">
    <source>
        <dbReference type="ARBA" id="ARBA00022840"/>
    </source>
</evidence>
<keyword evidence="4 5" id="KW-0067">ATP-binding</keyword>
<reference evidence="7" key="2">
    <citation type="submission" date="2021-04" db="EMBL/GenBank/DDBJ databases">
        <authorList>
            <person name="Gilroy R."/>
        </authorList>
    </citation>
    <scope>NUCLEOTIDE SEQUENCE</scope>
    <source>
        <strain evidence="7">14975</strain>
    </source>
</reference>
<comment type="caution">
    <text evidence="5">Lacks conserved residue(s) required for the propagation of feature annotation.</text>
</comment>
<dbReference type="Pfam" id="PF00217">
    <property type="entry name" value="ATP-gua_Ptrans"/>
    <property type="match status" value="1"/>
</dbReference>
<dbReference type="GO" id="GO:0005615">
    <property type="term" value="C:extracellular space"/>
    <property type="evidence" value="ECO:0007669"/>
    <property type="project" value="TreeGrafter"/>
</dbReference>
<evidence type="ECO:0000256" key="2">
    <source>
        <dbReference type="ARBA" id="ARBA00022741"/>
    </source>
</evidence>
<comment type="similarity">
    <text evidence="5">Belongs to the ATP:guanido phosphotransferase family.</text>
</comment>
<evidence type="ECO:0000313" key="7">
    <source>
        <dbReference type="EMBL" id="HIX19626.1"/>
    </source>
</evidence>
<keyword evidence="3 5" id="KW-0418">Kinase</keyword>
<dbReference type="InterPro" id="IPR014746">
    <property type="entry name" value="Gln_synth/guanido_kin_cat_dom"/>
</dbReference>
<name>A0A9D2AHP4_9BACT</name>
<proteinExistence type="inferred from homology"/>
<dbReference type="GO" id="GO:0046314">
    <property type="term" value="P:phosphocreatine biosynthetic process"/>
    <property type="evidence" value="ECO:0007669"/>
    <property type="project" value="InterPro"/>
</dbReference>
<comment type="caution">
    <text evidence="7">The sequence shown here is derived from an EMBL/GenBank/DDBJ whole genome shotgun (WGS) entry which is preliminary data.</text>
</comment>
<accession>A0A9D2AHP4</accession>
<dbReference type="EMBL" id="DXFQ01000055">
    <property type="protein sequence ID" value="HIX19626.1"/>
    <property type="molecule type" value="Genomic_DNA"/>
</dbReference>
<sequence length="376" mass="42144">MAALPPLIAKAQKTTVPWLSRIDSEGDIVLGSVLRAVRNLPGFPFPGWSSDESRRLVAEQLSKELSGIRRLGLSRFTDVSELSFDQRRMLLERKLITPCMAARQQGCSIALNRKGNVCVMLNEEEHLVVHMLYGGGHFDEHLRRARELMAEIDGHISFATHEKLGFLTSNPHEAGDGLQLYLMLHLPALALADMTEQVGRACDKLNLQFTPLFGSDDDDESHGFLLCAGPTPVGQSDELFRRAISTAAEIRRKEEMLRIKLIAERPLELCDQVGRSYGQLRYAHRLNYAEFRRLLSVLILGAGLDIVRSDEVTDPPLLMRLLAEGLIELAPGSLALSKVTKESEQDAARAYSLLQMFRHLRFHFCSPYFSSPSDHE</sequence>
<keyword evidence="2 5" id="KW-0547">Nucleotide-binding</keyword>
<organism evidence="7 8">
    <name type="scientific">Candidatus Akkermansia intestinigallinarum</name>
    <dbReference type="NCBI Taxonomy" id="2838431"/>
    <lineage>
        <taxon>Bacteria</taxon>
        <taxon>Pseudomonadati</taxon>
        <taxon>Verrucomicrobiota</taxon>
        <taxon>Verrucomicrobiia</taxon>
        <taxon>Verrucomicrobiales</taxon>
        <taxon>Akkermansiaceae</taxon>
        <taxon>Akkermansia</taxon>
    </lineage>
</organism>
<dbReference type="GO" id="GO:0005524">
    <property type="term" value="F:ATP binding"/>
    <property type="evidence" value="ECO:0007669"/>
    <property type="project" value="UniProtKB-UniRule"/>
</dbReference>
<dbReference type="AlphaFoldDB" id="A0A9D2AHP4"/>
<dbReference type="Gene3D" id="3.30.590.10">
    <property type="entry name" value="Glutamine synthetase/guanido kinase, catalytic domain"/>
    <property type="match status" value="1"/>
</dbReference>
<feature type="domain" description="Phosphagen kinase C-terminal" evidence="6">
    <location>
        <begin position="28"/>
        <end position="257"/>
    </location>
</feature>